<dbReference type="AlphaFoldDB" id="A0A6P8QFQ0"/>
<evidence type="ECO:0000313" key="3">
    <source>
        <dbReference type="Proteomes" id="UP000515159"/>
    </source>
</evidence>
<proteinExistence type="predicted"/>
<dbReference type="GeneID" id="117358073"/>
<keyword evidence="3" id="KW-1185">Reference proteome</keyword>
<dbReference type="Proteomes" id="UP000515159">
    <property type="component" value="Chromosome 3"/>
</dbReference>
<feature type="repeat" description="WD" evidence="2">
    <location>
        <begin position="88"/>
        <end position="129"/>
    </location>
</feature>
<dbReference type="InterPro" id="IPR015943">
    <property type="entry name" value="WD40/YVTN_repeat-like_dom_sf"/>
</dbReference>
<evidence type="ECO:0000313" key="4">
    <source>
        <dbReference type="RefSeq" id="XP_033795414.1"/>
    </source>
</evidence>
<dbReference type="Gene3D" id="2.130.10.10">
    <property type="entry name" value="YVTN repeat-like/Quinoprotein amine dehydrogenase"/>
    <property type="match status" value="1"/>
</dbReference>
<reference evidence="4" key="1">
    <citation type="submission" date="2025-08" db="UniProtKB">
        <authorList>
            <consortium name="RefSeq"/>
        </authorList>
    </citation>
    <scope>IDENTIFICATION</scope>
</reference>
<dbReference type="InterPro" id="IPR036322">
    <property type="entry name" value="WD40_repeat_dom_sf"/>
</dbReference>
<keyword evidence="2" id="KW-0853">WD repeat</keyword>
<dbReference type="PROSITE" id="PS50294">
    <property type="entry name" value="WD_REPEATS_REGION"/>
    <property type="match status" value="1"/>
</dbReference>
<evidence type="ECO:0000256" key="2">
    <source>
        <dbReference type="PROSITE-ProRule" id="PRU00221"/>
    </source>
</evidence>
<feature type="repeat" description="WD" evidence="2">
    <location>
        <begin position="144"/>
        <end position="186"/>
    </location>
</feature>
<organism evidence="3 4">
    <name type="scientific">Geotrypetes seraphini</name>
    <name type="common">Gaboon caecilian</name>
    <name type="synonym">Caecilia seraphini</name>
    <dbReference type="NCBI Taxonomy" id="260995"/>
    <lineage>
        <taxon>Eukaryota</taxon>
        <taxon>Metazoa</taxon>
        <taxon>Chordata</taxon>
        <taxon>Craniata</taxon>
        <taxon>Vertebrata</taxon>
        <taxon>Euteleostomi</taxon>
        <taxon>Amphibia</taxon>
        <taxon>Gymnophiona</taxon>
        <taxon>Geotrypetes</taxon>
    </lineage>
</organism>
<dbReference type="InterPro" id="IPR001680">
    <property type="entry name" value="WD40_rpt"/>
</dbReference>
<evidence type="ECO:0000256" key="1">
    <source>
        <dbReference type="ARBA" id="ARBA00022737"/>
    </source>
</evidence>
<gene>
    <name evidence="4" type="primary">LOC117358073</name>
</gene>
<dbReference type="SUPFAM" id="SSF50978">
    <property type="entry name" value="WD40 repeat-like"/>
    <property type="match status" value="1"/>
</dbReference>
<dbReference type="PANTHER" id="PTHR47822:SF3">
    <property type="entry name" value="ANAPHASE-PROMOTING COMPLEX SUBUNIT 4-LIKE WD40 DOMAIN-CONTAINING PROTEIN"/>
    <property type="match status" value="1"/>
</dbReference>
<sequence>MSRRIKEAILLSKELGSSDESLEGSEEEEDMQQTRLYVRDHVPLSKDFHSIYSLHFSPNGNQLAVGFGNGAIQVISLYDTESTNVISFSEAGNEINALDFCLDGSVYATAGKDRHIRLYDSRTNEILHILEAPDIMNNDDLTLTSGHSRRIFALKFHPNEYHIFLTGGWDNSIKIWDKRMAKEARRVINGPHICGPGIDIKDNKILTGSWVARNALQLWDYRSAQLEKNIPFPGRLFHGEFLYAAKFCNKNVVIAGGSGTYSACAVDYKTDRILGEVSLMNKTVQTLDVACHGKVVAVAGVGGNLHIAELC</sequence>
<name>A0A6P8QFQ0_GEOSA</name>
<dbReference type="SMART" id="SM00320">
    <property type="entry name" value="WD40"/>
    <property type="match status" value="4"/>
</dbReference>
<dbReference type="Pfam" id="PF00400">
    <property type="entry name" value="WD40"/>
    <property type="match status" value="3"/>
</dbReference>
<dbReference type="RefSeq" id="XP_033795414.1">
    <property type="nucleotide sequence ID" value="XM_033939523.1"/>
</dbReference>
<accession>A0A6P8QFQ0</accession>
<dbReference type="PANTHER" id="PTHR47822">
    <property type="entry name" value="CARBOHYDRATE BINDING DOMAIN CONTAINING PROTEIN"/>
    <property type="match status" value="1"/>
</dbReference>
<keyword evidence="1" id="KW-0677">Repeat</keyword>
<dbReference type="PROSITE" id="PS50082">
    <property type="entry name" value="WD_REPEATS_2"/>
    <property type="match status" value="2"/>
</dbReference>
<protein>
    <submittedName>
        <fullName evidence="4">Protein LST8 homolog isoform X3</fullName>
    </submittedName>
</protein>